<accession>A0A4Z2FBS7</accession>
<sequence>MKDEETIQSSVSWTQHLDKDAVQIHQVHCLQPLAKQQQQQQQKQMTAQHLAHWESGLCDCFENANTCKLKHTCFCIEGLVTTFSSSHSSVDPHDRLKVWSHVKICLFFKEKHRFYQ</sequence>
<gene>
    <name evidence="1" type="ORF">EYF80_051107</name>
</gene>
<comment type="caution">
    <text evidence="1">The sequence shown here is derived from an EMBL/GenBank/DDBJ whole genome shotgun (WGS) entry which is preliminary data.</text>
</comment>
<proteinExistence type="predicted"/>
<dbReference type="OrthoDB" id="8432842at2759"/>
<protein>
    <submittedName>
        <fullName evidence="1">Uncharacterized protein</fullName>
    </submittedName>
</protein>
<organism evidence="1 2">
    <name type="scientific">Liparis tanakae</name>
    <name type="common">Tanaka's snailfish</name>
    <dbReference type="NCBI Taxonomy" id="230148"/>
    <lineage>
        <taxon>Eukaryota</taxon>
        <taxon>Metazoa</taxon>
        <taxon>Chordata</taxon>
        <taxon>Craniata</taxon>
        <taxon>Vertebrata</taxon>
        <taxon>Euteleostomi</taxon>
        <taxon>Actinopterygii</taxon>
        <taxon>Neopterygii</taxon>
        <taxon>Teleostei</taxon>
        <taxon>Neoteleostei</taxon>
        <taxon>Acanthomorphata</taxon>
        <taxon>Eupercaria</taxon>
        <taxon>Perciformes</taxon>
        <taxon>Cottioidei</taxon>
        <taxon>Cottales</taxon>
        <taxon>Liparidae</taxon>
        <taxon>Liparis</taxon>
    </lineage>
</organism>
<reference evidence="1 2" key="1">
    <citation type="submission" date="2019-03" db="EMBL/GenBank/DDBJ databases">
        <title>First draft genome of Liparis tanakae, snailfish: a comprehensive survey of snailfish specific genes.</title>
        <authorList>
            <person name="Kim W."/>
            <person name="Song I."/>
            <person name="Jeong J.-H."/>
            <person name="Kim D."/>
            <person name="Kim S."/>
            <person name="Ryu S."/>
            <person name="Song J.Y."/>
            <person name="Lee S.K."/>
        </authorList>
    </citation>
    <scope>NUCLEOTIDE SEQUENCE [LARGE SCALE GENOMIC DNA]</scope>
    <source>
        <tissue evidence="1">Muscle</tissue>
    </source>
</reference>
<keyword evidence="2" id="KW-1185">Reference proteome</keyword>
<evidence type="ECO:0000313" key="2">
    <source>
        <dbReference type="Proteomes" id="UP000314294"/>
    </source>
</evidence>
<dbReference type="EMBL" id="SRLO01001346">
    <property type="protein sequence ID" value="TNN38716.1"/>
    <property type="molecule type" value="Genomic_DNA"/>
</dbReference>
<dbReference type="AlphaFoldDB" id="A0A4Z2FBS7"/>
<evidence type="ECO:0000313" key="1">
    <source>
        <dbReference type="EMBL" id="TNN38716.1"/>
    </source>
</evidence>
<dbReference type="Proteomes" id="UP000314294">
    <property type="component" value="Unassembled WGS sequence"/>
</dbReference>
<name>A0A4Z2FBS7_9TELE</name>